<evidence type="ECO:0000256" key="3">
    <source>
        <dbReference type="ARBA" id="ARBA00011073"/>
    </source>
</evidence>
<evidence type="ECO:0000259" key="15">
    <source>
        <dbReference type="Pfam" id="PF02225"/>
    </source>
</evidence>
<dbReference type="Pfam" id="PF17766">
    <property type="entry name" value="fn3_6"/>
    <property type="match status" value="1"/>
</dbReference>
<dbReference type="GO" id="GO:0048046">
    <property type="term" value="C:apoplast"/>
    <property type="evidence" value="ECO:0007669"/>
    <property type="project" value="UniProtKB-SubCell"/>
</dbReference>
<feature type="domain" description="PA" evidence="15">
    <location>
        <begin position="396"/>
        <end position="462"/>
    </location>
</feature>
<evidence type="ECO:0000256" key="11">
    <source>
        <dbReference type="PIRSR" id="PIRSR615500-1"/>
    </source>
</evidence>
<dbReference type="Pfam" id="PF05922">
    <property type="entry name" value="Inhibitor_I9"/>
    <property type="match status" value="1"/>
</dbReference>
<feature type="chain" id="PRO_5042871952" evidence="13">
    <location>
        <begin position="23"/>
        <end position="774"/>
    </location>
</feature>
<dbReference type="InterPro" id="IPR046450">
    <property type="entry name" value="PA_dom_sf"/>
</dbReference>
<dbReference type="InterPro" id="IPR015500">
    <property type="entry name" value="Peptidase_S8_subtilisin-rel"/>
</dbReference>
<dbReference type="CDD" id="cd02120">
    <property type="entry name" value="PA_subtilisin_like"/>
    <property type="match status" value="1"/>
</dbReference>
<proteinExistence type="inferred from homology"/>
<dbReference type="CDD" id="cd04852">
    <property type="entry name" value="Peptidases_S8_3"/>
    <property type="match status" value="1"/>
</dbReference>
<dbReference type="InterPro" id="IPR010259">
    <property type="entry name" value="S8pro/Inhibitor_I9"/>
</dbReference>
<organism evidence="18 19">
    <name type="scientific">Quercus rubra</name>
    <name type="common">Northern red oak</name>
    <name type="synonym">Quercus borealis</name>
    <dbReference type="NCBI Taxonomy" id="3512"/>
    <lineage>
        <taxon>Eukaryota</taxon>
        <taxon>Viridiplantae</taxon>
        <taxon>Streptophyta</taxon>
        <taxon>Embryophyta</taxon>
        <taxon>Tracheophyta</taxon>
        <taxon>Spermatophyta</taxon>
        <taxon>Magnoliopsida</taxon>
        <taxon>eudicotyledons</taxon>
        <taxon>Gunneridae</taxon>
        <taxon>Pentapetalae</taxon>
        <taxon>rosids</taxon>
        <taxon>fabids</taxon>
        <taxon>Fagales</taxon>
        <taxon>Fagaceae</taxon>
        <taxon>Quercus</taxon>
    </lineage>
</organism>
<dbReference type="InterPro" id="IPR045051">
    <property type="entry name" value="SBT"/>
</dbReference>
<feature type="active site" description="Charge relay system" evidence="11 12">
    <location>
        <position position="154"/>
    </location>
</feature>
<dbReference type="InterPro" id="IPR000209">
    <property type="entry name" value="Peptidase_S8/S53_dom"/>
</dbReference>
<keyword evidence="4" id="KW-0052">Apoplast</keyword>
<dbReference type="Gene3D" id="3.40.50.200">
    <property type="entry name" value="Peptidase S8/S53 domain"/>
    <property type="match status" value="1"/>
</dbReference>
<evidence type="ECO:0000256" key="6">
    <source>
        <dbReference type="ARBA" id="ARBA00022670"/>
    </source>
</evidence>
<dbReference type="FunFam" id="3.50.30.30:FF:000005">
    <property type="entry name" value="subtilisin-like protease SBT1.5"/>
    <property type="match status" value="1"/>
</dbReference>
<keyword evidence="6 12" id="KW-0645">Protease</keyword>
<dbReference type="GO" id="GO:0004252">
    <property type="term" value="F:serine-type endopeptidase activity"/>
    <property type="evidence" value="ECO:0007669"/>
    <property type="project" value="UniProtKB-UniRule"/>
</dbReference>
<dbReference type="EMBL" id="JAXUIC010000012">
    <property type="protein sequence ID" value="KAK4559027.1"/>
    <property type="molecule type" value="Genomic_DNA"/>
</dbReference>
<comment type="similarity">
    <text evidence="3 12">Belongs to the peptidase S8 family.</text>
</comment>
<evidence type="ECO:0000256" key="9">
    <source>
        <dbReference type="ARBA" id="ARBA00022825"/>
    </source>
</evidence>
<dbReference type="Gene3D" id="3.30.70.80">
    <property type="entry name" value="Peptidase S8 propeptide/proteinase inhibitor I9"/>
    <property type="match status" value="1"/>
</dbReference>
<evidence type="ECO:0000256" key="7">
    <source>
        <dbReference type="ARBA" id="ARBA00022729"/>
    </source>
</evidence>
<evidence type="ECO:0000259" key="17">
    <source>
        <dbReference type="Pfam" id="PF17766"/>
    </source>
</evidence>
<dbReference type="GO" id="GO:0009609">
    <property type="term" value="P:response to symbiotic bacterium"/>
    <property type="evidence" value="ECO:0007669"/>
    <property type="project" value="UniProtKB-ARBA"/>
</dbReference>
<comment type="function">
    <text evidence="1">Required for arbuscular mycorrhiza (AM) development during AM symbiosis with AM fungi (e.g. Glomeromycota intraradices).</text>
</comment>
<dbReference type="AlphaFoldDB" id="A0AAN7DZZ1"/>
<dbReference type="InterPro" id="IPR034197">
    <property type="entry name" value="Peptidases_S8_3"/>
</dbReference>
<dbReference type="GO" id="GO:0048731">
    <property type="term" value="P:system development"/>
    <property type="evidence" value="ECO:0007669"/>
    <property type="project" value="UniProtKB-ARBA"/>
</dbReference>
<keyword evidence="8 12" id="KW-0378">Hydrolase</keyword>
<keyword evidence="5" id="KW-0964">Secreted</keyword>
<evidence type="ECO:0000259" key="14">
    <source>
        <dbReference type="Pfam" id="PF00082"/>
    </source>
</evidence>
<feature type="active site" description="Charge relay system" evidence="11 12">
    <location>
        <position position="221"/>
    </location>
</feature>
<dbReference type="PROSITE" id="PS00138">
    <property type="entry name" value="SUBTILASE_SER"/>
    <property type="match status" value="1"/>
</dbReference>
<feature type="domain" description="Subtilisin-like protease fibronectin type-III" evidence="17">
    <location>
        <begin position="667"/>
        <end position="771"/>
    </location>
</feature>
<keyword evidence="10" id="KW-0325">Glycoprotein</keyword>
<sequence>MGHFQQLVTFIVLLMLSIVSNCKPNLQLNTHQTFIVRVQNNLKPNRYPNHKTWYKSTLKSLSSNINSSNSQTQHNHGLLHVYNTVFHGFSARFTPQQAEELKNRPEILLVLPDRLLQLQTTRTPQFMGLIGTKDTPGIIKKSDSGSNVIIGVLDTGIWPERVSFNDQDFGPVPSHWKGKCDGGDNFPENLCNKKLIGARYYSTGFLEQQQQQGSARDTVGHGTHTTSTIAGRQVPNASFLGFAQGIANGVAPKSRIAAYKVCSEDGCSASDVLAGIDAAVEDGVDVISASLGGDPLPYHEDPIAIGAFGAIENGVLFSASGGNDGPIDSTISNVAPWITTVGASTIDRRFPADLVLGDGSVITGSSLYKGDGLPKGKYLPLIYAGNASKSKIDATCLPGTLNKDLVRGKIVLCDRGDGPRVEKAEVVREAGGVGLVLANVEPMGEGLVADAFLIPGLAITQSKRTTVLRYINSSKNPKATLIFKGTQLGVKPAPVVASFSSRGPNSISPSVLKPDIIAPGVDIIAAWPDGVPPTVAAADKRRTEFNIISGTSMSCPHVSGVAALLKGAHPDWSPAMIKSALMTTAYTDDLDGKTLLDEKDYSVSNVFGFGAGHVDPDKAVDPGLVYDLTVDDYLNFLCASNFNTGQIEVITRRQVSCSGVQHVNMWDLNYPSILVSFDASAPSKSEVLVNRTVTYVGNGDSTYIVNITNPKGVTVAVGQEKLIFKKKGQKQSYMVRILSEKVGLHHNYSGSEFGYLVWTDGKHQVTSPIVVTWS</sequence>
<dbReference type="Pfam" id="PF00082">
    <property type="entry name" value="Peptidase_S8"/>
    <property type="match status" value="1"/>
</dbReference>
<evidence type="ECO:0000256" key="13">
    <source>
        <dbReference type="SAM" id="SignalP"/>
    </source>
</evidence>
<dbReference type="InterPro" id="IPR003137">
    <property type="entry name" value="PA_domain"/>
</dbReference>
<reference evidence="18 19" key="1">
    <citation type="journal article" date="2023" name="G3 (Bethesda)">
        <title>A haplotype-resolved chromosome-scale genome for Quercus rubra L. provides insights into the genetics of adaptive traits for red oak species.</title>
        <authorList>
            <person name="Kapoor B."/>
            <person name="Jenkins J."/>
            <person name="Schmutz J."/>
            <person name="Zhebentyayeva T."/>
            <person name="Kuelheim C."/>
            <person name="Coggeshall M."/>
            <person name="Heim C."/>
            <person name="Lasky J.R."/>
            <person name="Leites L."/>
            <person name="Islam-Faridi N."/>
            <person name="Romero-Severson J."/>
            <person name="DeLeo V.L."/>
            <person name="Lucas S.M."/>
            <person name="Lazic D."/>
            <person name="Gailing O."/>
            <person name="Carlson J."/>
            <person name="Staton M."/>
        </authorList>
    </citation>
    <scope>NUCLEOTIDE SEQUENCE [LARGE SCALE GENOMIC DNA]</scope>
    <source>
        <strain evidence="18">Pseudo-F2</strain>
    </source>
</reference>
<dbReference type="SUPFAM" id="SSF52743">
    <property type="entry name" value="Subtilisin-like"/>
    <property type="match status" value="1"/>
</dbReference>
<accession>A0AAN7DZZ1</accession>
<dbReference type="GO" id="GO:0006508">
    <property type="term" value="P:proteolysis"/>
    <property type="evidence" value="ECO:0007669"/>
    <property type="project" value="UniProtKB-KW"/>
</dbReference>
<evidence type="ECO:0000313" key="19">
    <source>
        <dbReference type="Proteomes" id="UP001324115"/>
    </source>
</evidence>
<feature type="domain" description="Inhibitor I9" evidence="16">
    <location>
        <begin position="33"/>
        <end position="119"/>
    </location>
</feature>
<evidence type="ECO:0000256" key="10">
    <source>
        <dbReference type="ARBA" id="ARBA00023180"/>
    </source>
</evidence>
<evidence type="ECO:0000259" key="16">
    <source>
        <dbReference type="Pfam" id="PF05922"/>
    </source>
</evidence>
<dbReference type="Pfam" id="PF02225">
    <property type="entry name" value="PA"/>
    <property type="match status" value="1"/>
</dbReference>
<dbReference type="InterPro" id="IPR037045">
    <property type="entry name" value="S8pro/Inhibitor_I9_sf"/>
</dbReference>
<protein>
    <submittedName>
        <fullName evidence="18">Uncharacterized protein</fullName>
    </submittedName>
</protein>
<dbReference type="PROSITE" id="PS51892">
    <property type="entry name" value="SUBTILASE"/>
    <property type="match status" value="1"/>
</dbReference>
<evidence type="ECO:0000256" key="12">
    <source>
        <dbReference type="PROSITE-ProRule" id="PRU01240"/>
    </source>
</evidence>
<feature type="active site" description="Charge relay system" evidence="11 12">
    <location>
        <position position="552"/>
    </location>
</feature>
<evidence type="ECO:0000313" key="18">
    <source>
        <dbReference type="EMBL" id="KAK4559027.1"/>
    </source>
</evidence>
<dbReference type="PRINTS" id="PR00723">
    <property type="entry name" value="SUBTILISIN"/>
</dbReference>
<dbReference type="GO" id="GO:0009610">
    <property type="term" value="P:response to symbiotic fungus"/>
    <property type="evidence" value="ECO:0007669"/>
    <property type="project" value="UniProtKB-ARBA"/>
</dbReference>
<evidence type="ECO:0000256" key="2">
    <source>
        <dbReference type="ARBA" id="ARBA00004271"/>
    </source>
</evidence>
<name>A0AAN7DZZ1_QUERU</name>
<dbReference type="FunFam" id="3.30.70.80:FF:000003">
    <property type="entry name" value="Subtilisin-like protease SBT1.9"/>
    <property type="match status" value="1"/>
</dbReference>
<comment type="subcellular location">
    <subcellularLocation>
        <location evidence="2">Secreted</location>
        <location evidence="2">Extracellular space</location>
        <location evidence="2">Apoplast</location>
    </subcellularLocation>
</comment>
<feature type="signal peptide" evidence="13">
    <location>
        <begin position="1"/>
        <end position="22"/>
    </location>
</feature>
<evidence type="ECO:0000256" key="5">
    <source>
        <dbReference type="ARBA" id="ARBA00022525"/>
    </source>
</evidence>
<dbReference type="FunFam" id="3.40.50.200:FF:000006">
    <property type="entry name" value="Subtilisin-like protease SBT1.5"/>
    <property type="match status" value="1"/>
</dbReference>
<evidence type="ECO:0000256" key="1">
    <source>
        <dbReference type="ARBA" id="ARBA00002076"/>
    </source>
</evidence>
<keyword evidence="19" id="KW-1185">Reference proteome</keyword>
<dbReference type="SUPFAM" id="SSF54897">
    <property type="entry name" value="Protease propeptides/inhibitors"/>
    <property type="match status" value="1"/>
</dbReference>
<dbReference type="Gene3D" id="3.50.30.30">
    <property type="match status" value="1"/>
</dbReference>
<comment type="caution">
    <text evidence="18">The sequence shown here is derived from an EMBL/GenBank/DDBJ whole genome shotgun (WGS) entry which is preliminary data.</text>
</comment>
<dbReference type="InterPro" id="IPR036852">
    <property type="entry name" value="Peptidase_S8/S53_dom_sf"/>
</dbReference>
<evidence type="ECO:0000256" key="4">
    <source>
        <dbReference type="ARBA" id="ARBA00022523"/>
    </source>
</evidence>
<dbReference type="PANTHER" id="PTHR10795">
    <property type="entry name" value="PROPROTEIN CONVERTASE SUBTILISIN/KEXIN"/>
    <property type="match status" value="1"/>
</dbReference>
<evidence type="ECO:0000256" key="8">
    <source>
        <dbReference type="ARBA" id="ARBA00022801"/>
    </source>
</evidence>
<dbReference type="Gene3D" id="2.60.40.2310">
    <property type="match status" value="1"/>
</dbReference>
<dbReference type="InterPro" id="IPR023828">
    <property type="entry name" value="Peptidase_S8_Ser-AS"/>
</dbReference>
<keyword evidence="9 12" id="KW-0720">Serine protease</keyword>
<dbReference type="InterPro" id="IPR041469">
    <property type="entry name" value="Subtilisin-like_FN3"/>
</dbReference>
<dbReference type="Proteomes" id="UP001324115">
    <property type="component" value="Unassembled WGS sequence"/>
</dbReference>
<dbReference type="SUPFAM" id="SSF52025">
    <property type="entry name" value="PA domain"/>
    <property type="match status" value="1"/>
</dbReference>
<keyword evidence="7 13" id="KW-0732">Signal</keyword>
<feature type="domain" description="Peptidase S8/S53" evidence="14">
    <location>
        <begin position="145"/>
        <end position="610"/>
    </location>
</feature>
<gene>
    <name evidence="18" type="ORF">RGQ29_008316</name>
</gene>